<dbReference type="InterPro" id="IPR002401">
    <property type="entry name" value="Cyt_P450_E_grp-I"/>
</dbReference>
<organism evidence="2 3">
    <name type="scientific">Penicillium argentinense</name>
    <dbReference type="NCBI Taxonomy" id="1131581"/>
    <lineage>
        <taxon>Eukaryota</taxon>
        <taxon>Fungi</taxon>
        <taxon>Dikarya</taxon>
        <taxon>Ascomycota</taxon>
        <taxon>Pezizomycotina</taxon>
        <taxon>Eurotiomycetes</taxon>
        <taxon>Eurotiomycetidae</taxon>
        <taxon>Eurotiales</taxon>
        <taxon>Aspergillaceae</taxon>
        <taxon>Penicillium</taxon>
    </lineage>
</organism>
<keyword evidence="1" id="KW-0479">Metal-binding</keyword>
<dbReference type="GO" id="GO:0005506">
    <property type="term" value="F:iron ion binding"/>
    <property type="evidence" value="ECO:0007669"/>
    <property type="project" value="InterPro"/>
</dbReference>
<dbReference type="AlphaFoldDB" id="A0A9W9KFZ5"/>
<dbReference type="GO" id="GO:0004497">
    <property type="term" value="F:monooxygenase activity"/>
    <property type="evidence" value="ECO:0007669"/>
    <property type="project" value="InterPro"/>
</dbReference>
<dbReference type="GO" id="GO:0043386">
    <property type="term" value="P:mycotoxin biosynthetic process"/>
    <property type="evidence" value="ECO:0007669"/>
    <property type="project" value="UniProtKB-ARBA"/>
</dbReference>
<name>A0A9W9KFZ5_9EURO</name>
<dbReference type="Gene3D" id="1.10.630.10">
    <property type="entry name" value="Cytochrome P450"/>
    <property type="match status" value="1"/>
</dbReference>
<dbReference type="Pfam" id="PF00067">
    <property type="entry name" value="p450"/>
    <property type="match status" value="1"/>
</dbReference>
<gene>
    <name evidence="2" type="ORF">N7532_004792</name>
</gene>
<dbReference type="Proteomes" id="UP001149074">
    <property type="component" value="Unassembled WGS sequence"/>
</dbReference>
<protein>
    <recommendedName>
        <fullName evidence="4">Cytochrome P450</fullName>
    </recommendedName>
</protein>
<keyword evidence="3" id="KW-1185">Reference proteome</keyword>
<evidence type="ECO:0008006" key="4">
    <source>
        <dbReference type="Google" id="ProtNLM"/>
    </source>
</evidence>
<dbReference type="FunFam" id="1.10.630.10:FF:000051">
    <property type="entry name" value="Cytochrome P450 monooxygenase (Fum15)"/>
    <property type="match status" value="1"/>
</dbReference>
<dbReference type="OrthoDB" id="1470350at2759"/>
<evidence type="ECO:0000313" key="3">
    <source>
        <dbReference type="Proteomes" id="UP001149074"/>
    </source>
</evidence>
<dbReference type="SUPFAM" id="SSF48264">
    <property type="entry name" value="Cytochrome P450"/>
    <property type="match status" value="1"/>
</dbReference>
<dbReference type="PRINTS" id="PR00463">
    <property type="entry name" value="EP450I"/>
</dbReference>
<proteinExistence type="predicted"/>
<keyword evidence="1" id="KW-0349">Heme</keyword>
<dbReference type="PRINTS" id="PR00385">
    <property type="entry name" value="P450"/>
</dbReference>
<dbReference type="EMBL" id="JAPQKI010000004">
    <property type="protein sequence ID" value="KAJ5104263.1"/>
    <property type="molecule type" value="Genomic_DNA"/>
</dbReference>
<dbReference type="PANTHER" id="PTHR24305">
    <property type="entry name" value="CYTOCHROME P450"/>
    <property type="match status" value="1"/>
</dbReference>
<dbReference type="InterPro" id="IPR001128">
    <property type="entry name" value="Cyt_P450"/>
</dbReference>
<accession>A0A9W9KFZ5</accession>
<evidence type="ECO:0000256" key="1">
    <source>
        <dbReference type="PIRSR" id="PIRSR602401-1"/>
    </source>
</evidence>
<dbReference type="GO" id="GO:0020037">
    <property type="term" value="F:heme binding"/>
    <property type="evidence" value="ECO:0007669"/>
    <property type="project" value="InterPro"/>
</dbReference>
<dbReference type="GO" id="GO:0016705">
    <property type="term" value="F:oxidoreductase activity, acting on paired donors, with incorporation or reduction of molecular oxygen"/>
    <property type="evidence" value="ECO:0007669"/>
    <property type="project" value="InterPro"/>
</dbReference>
<comment type="caution">
    <text evidence="2">The sequence shown here is derived from an EMBL/GenBank/DDBJ whole genome shotgun (WGS) entry which is preliminary data.</text>
</comment>
<reference evidence="2" key="1">
    <citation type="submission" date="2022-11" db="EMBL/GenBank/DDBJ databases">
        <authorList>
            <person name="Petersen C."/>
        </authorList>
    </citation>
    <scope>NUCLEOTIDE SEQUENCE</scope>
    <source>
        <strain evidence="2">IBT 30761</strain>
    </source>
</reference>
<feature type="binding site" description="axial binding residue" evidence="1">
    <location>
        <position position="458"/>
    </location>
    <ligand>
        <name>heme</name>
        <dbReference type="ChEBI" id="CHEBI:30413"/>
    </ligand>
    <ligandPart>
        <name>Fe</name>
        <dbReference type="ChEBI" id="CHEBI:18248"/>
    </ligandPart>
</feature>
<dbReference type="RefSeq" id="XP_056477643.1">
    <property type="nucleotide sequence ID" value="XM_056617286.1"/>
</dbReference>
<keyword evidence="1" id="KW-0408">Iron</keyword>
<dbReference type="InterPro" id="IPR050121">
    <property type="entry name" value="Cytochrome_P450_monoxygenase"/>
</dbReference>
<dbReference type="CDD" id="cd11069">
    <property type="entry name" value="CYP_FUM15-like"/>
    <property type="match status" value="1"/>
</dbReference>
<sequence>MGTLGIFVLGVTAIYFGPEYAGWESRIWTAVGFCVVLALSKTPSSRNLLTGNSKSFLVETPYVLIRGWLKDFPNEGLLRYYIVGNLEWVMPTSPEALKEILVTKAYEFEKPEIMKYGLQKTLGHGILLAEGEEHKIHRKNLMPAFSYRHIKNLYSVFWSKSVEMVKMIEQDLLSRTGEDNVVRIGDWASRITLDIIGVAGMGCDFDALKSPEYTLHQSYKTLVSQTLSEKLLFLLGVLTHPRYTLNLPTARNREMKMCNARIRSAAREVIQQRKAKKTNIETDIDIISVALQSGLFDEESLIDQAMTFLGAGHDTTAASLQWSIYALCKHPDIQTNLREEVRAHLPAISGSDTEHVSASTLDNLPYLSAFCNEVLRFYPAVPKTVRRAVHDTTVIDKRIPEGTLIVLAPEVINHMDEMWGPDADKFDLQRFLKPGQANVGGATSNFANMSFLHGPRSCIARGFAKAELAFMVAAMAGRFQMELKYPDAELRTHETLTLVPADGVLAILTPLDGW</sequence>
<evidence type="ECO:0000313" key="2">
    <source>
        <dbReference type="EMBL" id="KAJ5104263.1"/>
    </source>
</evidence>
<dbReference type="InterPro" id="IPR036396">
    <property type="entry name" value="Cyt_P450_sf"/>
</dbReference>
<dbReference type="PANTHER" id="PTHR24305:SF227">
    <property type="entry name" value="P450, PUTATIVE (EUROFUNG)-RELATED"/>
    <property type="match status" value="1"/>
</dbReference>
<dbReference type="GeneID" id="81356265"/>
<comment type="cofactor">
    <cofactor evidence="1">
        <name>heme</name>
        <dbReference type="ChEBI" id="CHEBI:30413"/>
    </cofactor>
</comment>
<reference evidence="2" key="2">
    <citation type="journal article" date="2023" name="IMA Fungus">
        <title>Comparative genomic study of the Penicillium genus elucidates a diverse pangenome and 15 lateral gene transfer events.</title>
        <authorList>
            <person name="Petersen C."/>
            <person name="Sorensen T."/>
            <person name="Nielsen M.R."/>
            <person name="Sondergaard T.E."/>
            <person name="Sorensen J.L."/>
            <person name="Fitzpatrick D.A."/>
            <person name="Frisvad J.C."/>
            <person name="Nielsen K.L."/>
        </authorList>
    </citation>
    <scope>NUCLEOTIDE SEQUENCE</scope>
    <source>
        <strain evidence="2">IBT 30761</strain>
    </source>
</reference>